<keyword evidence="3" id="KW-1003">Cell membrane</keyword>
<feature type="transmembrane region" description="Helical" evidence="7">
    <location>
        <begin position="69"/>
        <end position="91"/>
    </location>
</feature>
<keyword evidence="5 7" id="KW-1133">Transmembrane helix</keyword>
<reference evidence="8" key="1">
    <citation type="journal article" date="2020" name="mSystems">
        <title>Genome- and Community-Level Interaction Insights into Carbon Utilization and Element Cycling Functions of Hydrothermarchaeota in Hydrothermal Sediment.</title>
        <authorList>
            <person name="Zhou Z."/>
            <person name="Liu Y."/>
            <person name="Xu W."/>
            <person name="Pan J."/>
            <person name="Luo Z.H."/>
            <person name="Li M."/>
        </authorList>
    </citation>
    <scope>NUCLEOTIDE SEQUENCE [LARGE SCALE GENOMIC DNA]</scope>
    <source>
        <strain evidence="8">HyVt-85</strain>
    </source>
</reference>
<feature type="transmembrane region" description="Helical" evidence="7">
    <location>
        <begin position="142"/>
        <end position="165"/>
    </location>
</feature>
<evidence type="ECO:0000256" key="3">
    <source>
        <dbReference type="ARBA" id="ARBA00022475"/>
    </source>
</evidence>
<dbReference type="EMBL" id="DRTM01000040">
    <property type="protein sequence ID" value="HHE75599.1"/>
    <property type="molecule type" value="Genomic_DNA"/>
</dbReference>
<feature type="transmembrane region" description="Helical" evidence="7">
    <location>
        <begin position="6"/>
        <end position="29"/>
    </location>
</feature>
<dbReference type="AlphaFoldDB" id="A0A7J3T8N5"/>
<evidence type="ECO:0000256" key="5">
    <source>
        <dbReference type="ARBA" id="ARBA00022989"/>
    </source>
</evidence>
<accession>A0A7J3T8N5</accession>
<name>A0A7J3T8N5_9ARCH</name>
<sequence length="204" mass="22224">MDLNTFLHIFVPLFAVIDPFAALPLYIALTSGFSERQKRRVIKEAFITSLLLLLFFAFLGIYILDFMGISIEALMIAGGLLMLFVSTEMVREGDKPRSTGERGALHEEVGDIGIVPLGTPMLAGPGAISLVIILMGRYQSQVSLVILSIITVLIITAVVFLSAGYLMKFIGEKGSRALTRVMGLLVTAFAIQYILDGISLYFGL</sequence>
<organism evidence="8">
    <name type="scientific">Candidatus Aciduliprofundum boonei</name>
    <dbReference type="NCBI Taxonomy" id="379547"/>
    <lineage>
        <taxon>Archaea</taxon>
        <taxon>Methanobacteriati</taxon>
        <taxon>Thermoplasmatota</taxon>
        <taxon>DHVE2 group</taxon>
        <taxon>Candidatus Aciduliprofundum</taxon>
    </lineage>
</organism>
<dbReference type="NCBIfam" id="TIGR00427">
    <property type="entry name" value="NAAT family transporter"/>
    <property type="match status" value="1"/>
</dbReference>
<evidence type="ECO:0000256" key="1">
    <source>
        <dbReference type="ARBA" id="ARBA00004651"/>
    </source>
</evidence>
<feature type="transmembrane region" description="Helical" evidence="7">
    <location>
        <begin position="41"/>
        <end position="63"/>
    </location>
</feature>
<dbReference type="Proteomes" id="UP000886130">
    <property type="component" value="Unassembled WGS sequence"/>
</dbReference>
<dbReference type="PANTHER" id="PTHR33508">
    <property type="entry name" value="UPF0056 MEMBRANE PROTEIN YHCE"/>
    <property type="match status" value="1"/>
</dbReference>
<proteinExistence type="inferred from homology"/>
<evidence type="ECO:0000256" key="4">
    <source>
        <dbReference type="ARBA" id="ARBA00022692"/>
    </source>
</evidence>
<dbReference type="Pfam" id="PF01914">
    <property type="entry name" value="MarC"/>
    <property type="match status" value="1"/>
</dbReference>
<feature type="transmembrane region" description="Helical" evidence="7">
    <location>
        <begin position="112"/>
        <end position="136"/>
    </location>
</feature>
<evidence type="ECO:0000256" key="2">
    <source>
        <dbReference type="ARBA" id="ARBA00009784"/>
    </source>
</evidence>
<keyword evidence="4 7" id="KW-0812">Transmembrane</keyword>
<evidence type="ECO:0000313" key="8">
    <source>
        <dbReference type="EMBL" id="HHE75599.1"/>
    </source>
</evidence>
<feature type="transmembrane region" description="Helical" evidence="7">
    <location>
        <begin position="177"/>
        <end position="195"/>
    </location>
</feature>
<keyword evidence="6 7" id="KW-0472">Membrane</keyword>
<dbReference type="PANTHER" id="PTHR33508:SF1">
    <property type="entry name" value="UPF0056 MEMBRANE PROTEIN YHCE"/>
    <property type="match status" value="1"/>
</dbReference>
<comment type="caution">
    <text evidence="8">The sequence shown here is derived from an EMBL/GenBank/DDBJ whole genome shotgun (WGS) entry which is preliminary data.</text>
</comment>
<dbReference type="InterPro" id="IPR002771">
    <property type="entry name" value="Multi_antbiot-R_MarC"/>
</dbReference>
<evidence type="ECO:0000256" key="6">
    <source>
        <dbReference type="ARBA" id="ARBA00023136"/>
    </source>
</evidence>
<comment type="subcellular location">
    <subcellularLocation>
        <location evidence="1 7">Cell membrane</location>
        <topology evidence="1 7">Multi-pass membrane protein</topology>
    </subcellularLocation>
</comment>
<protein>
    <recommendedName>
        <fullName evidence="7">UPF0056 membrane protein</fullName>
    </recommendedName>
</protein>
<gene>
    <name evidence="8" type="ORF">ENL31_00545</name>
</gene>
<dbReference type="GO" id="GO:0005886">
    <property type="term" value="C:plasma membrane"/>
    <property type="evidence" value="ECO:0007669"/>
    <property type="project" value="UniProtKB-SubCell"/>
</dbReference>
<comment type="similarity">
    <text evidence="2 7">Belongs to the UPF0056 (MarC) family.</text>
</comment>
<evidence type="ECO:0000256" key="7">
    <source>
        <dbReference type="RuleBase" id="RU362048"/>
    </source>
</evidence>